<dbReference type="EC" id="3.2.1.141" evidence="4 13"/>
<dbReference type="CDD" id="cd02853">
    <property type="entry name" value="E_set_MTHase_like_N"/>
    <property type="match status" value="1"/>
</dbReference>
<evidence type="ECO:0000256" key="5">
    <source>
        <dbReference type="ARBA" id="ARBA00015938"/>
    </source>
</evidence>
<comment type="catalytic activity">
    <reaction evidence="12 13">
        <text>hydrolysis of (1-&gt;4)-alpha-D-glucosidic linkage in 4-alpha-D-[(1-&gt;4)-alpha-D-glucanosyl]n trehalose to yield trehalose and (1-&gt;4)-alpha-D-glucan.</text>
        <dbReference type="EC" id="3.2.1.141"/>
    </reaction>
</comment>
<evidence type="ECO:0000256" key="16">
    <source>
        <dbReference type="SAM" id="MobiDB-lite"/>
    </source>
</evidence>
<evidence type="ECO:0000256" key="9">
    <source>
        <dbReference type="ARBA" id="ARBA00023295"/>
    </source>
</evidence>
<evidence type="ECO:0000256" key="4">
    <source>
        <dbReference type="ARBA" id="ARBA00012268"/>
    </source>
</evidence>
<evidence type="ECO:0000256" key="12">
    <source>
        <dbReference type="ARBA" id="ARBA00034013"/>
    </source>
</evidence>
<dbReference type="CDD" id="cd11325">
    <property type="entry name" value="AmyAc_GTHase"/>
    <property type="match status" value="1"/>
</dbReference>
<feature type="active site" description="Nucleophile" evidence="14">
    <location>
        <position position="264"/>
    </location>
</feature>
<evidence type="ECO:0000256" key="7">
    <source>
        <dbReference type="ARBA" id="ARBA00022801"/>
    </source>
</evidence>
<dbReference type="AlphaFoldDB" id="Q313U6"/>
<dbReference type="Pfam" id="PF00128">
    <property type="entry name" value="Alpha-amylase"/>
    <property type="match status" value="1"/>
</dbReference>
<keyword evidence="6" id="KW-0963">Cytoplasm</keyword>
<gene>
    <name evidence="18" type="ordered locus">Dde_0999</name>
</gene>
<dbReference type="KEGG" id="dde:Dde_0999"/>
<evidence type="ECO:0000256" key="14">
    <source>
        <dbReference type="PIRSR" id="PIRSR006337-1"/>
    </source>
</evidence>
<dbReference type="eggNOG" id="COG0296">
    <property type="taxonomic scope" value="Bacteria"/>
</dbReference>
<evidence type="ECO:0000256" key="13">
    <source>
        <dbReference type="PIRNR" id="PIRNR006337"/>
    </source>
</evidence>
<keyword evidence="9 13" id="KW-0326">Glycosidase</keyword>
<proteinExistence type="inferred from homology"/>
<feature type="region of interest" description="Disordered" evidence="16">
    <location>
        <begin position="352"/>
        <end position="371"/>
    </location>
</feature>
<keyword evidence="8" id="KW-0119">Carbohydrate metabolism</keyword>
<evidence type="ECO:0000313" key="18">
    <source>
        <dbReference type="EMBL" id="ABB37800.2"/>
    </source>
</evidence>
<evidence type="ECO:0000256" key="15">
    <source>
        <dbReference type="PIRSR" id="PIRSR006337-3"/>
    </source>
</evidence>
<dbReference type="PIRSF" id="PIRSF006337">
    <property type="entry name" value="Trehalose_TreZ"/>
    <property type="match status" value="1"/>
</dbReference>
<dbReference type="HOGENOM" id="CLU_020726_2_0_7"/>
<dbReference type="UniPathway" id="UPA00299"/>
<dbReference type="InterPro" id="IPR044901">
    <property type="entry name" value="Trehalose_TreZ_E-set_sf"/>
</dbReference>
<dbReference type="Gene3D" id="3.20.20.80">
    <property type="entry name" value="Glycosidases"/>
    <property type="match status" value="1"/>
</dbReference>
<dbReference type="Gene3D" id="1.10.10.760">
    <property type="entry name" value="E-set domains of sugar-utilizing enzymes"/>
    <property type="match status" value="1"/>
</dbReference>
<keyword evidence="19" id="KW-1185">Reference proteome</keyword>
<keyword evidence="7 13" id="KW-0378">Hydrolase</keyword>
<evidence type="ECO:0000313" key="19">
    <source>
        <dbReference type="Proteomes" id="UP000002710"/>
    </source>
</evidence>
<dbReference type="InterPro" id="IPR006047">
    <property type="entry name" value="GH13_cat_dom"/>
</dbReference>
<dbReference type="PANTHER" id="PTHR43651:SF11">
    <property type="entry name" value="MALTO-OLIGOSYLTREHALOSE TREHALOHYDROLASE"/>
    <property type="match status" value="1"/>
</dbReference>
<evidence type="ECO:0000256" key="6">
    <source>
        <dbReference type="ARBA" id="ARBA00022490"/>
    </source>
</evidence>
<dbReference type="InterPro" id="IPR013783">
    <property type="entry name" value="Ig-like_fold"/>
</dbReference>
<sequence>MHTLFVPAHGPRRLPDGSWLFRLWTTRRKPAVLVIEAPCPQEIPMKACGGGWREARTAPMPAGALYRIRLGDELLADPASAHQPQGIDGPSMTDDPAAFIWTDSGFGAVAMPHAVIYEIHTGTFTPEGTLDAAAGRLPRIAELGVTAVELMPLTETTGRWNWGYDGVFPYSIHHRAGGPDALRRFVDTAHGLGLSVYGDVVLNHLGPEGNNLPKFGPYLSRRHHTPWGACPSFDGASAQAVRRYFLDCCLRLMAHFHMDGLRLDATPYVQDDSAEHILAALTRETQVLAAASGRRLHIMAESTRNEIHLTTPRSAGGYGMAAQWSDDFHHAVHARLTGESCGYYAAFHTAQNPAKPAQTPPAAGQQSKEAQKRCPPAAAVSPVDALAEIFVRGWFRQGQLCPWRKQPFGDQPRGLQPSQVIVYLQNHDVTGNRPSGERLHALTCPAARRMAAAALLLSPFVPLIFMGEEYDDPAPFHFFVDHSPELNRQVAQGRRREAAAFGWMPCATAPEPHSPAAFENSRLSWHLQDTRYHATVRDLYRRCIRLRQTLPSLDSPSFETLYVSRPHPQVICTGRTDPARIYSSWLLLNCGPQAATFSIDAATAPLARQQAWSQALCTADRRWHSPHTQEDEADLPHRFAAGTHIPVTLPPWCALLLA</sequence>
<dbReference type="CAZy" id="GH13">
    <property type="family name" value="Glycoside Hydrolase Family 13"/>
</dbReference>
<feature type="site" description="Transition state stabilizer" evidence="15">
    <location>
        <position position="428"/>
    </location>
</feature>
<dbReference type="GO" id="GO:0005737">
    <property type="term" value="C:cytoplasm"/>
    <property type="evidence" value="ECO:0007669"/>
    <property type="project" value="UniProtKB-SubCell"/>
</dbReference>
<comment type="similarity">
    <text evidence="3 13">Belongs to the glycosyl hydrolase 13 family.</text>
</comment>
<reference evidence="18 19" key="1">
    <citation type="journal article" date="2011" name="J. Bacteriol.">
        <title>Complete genome sequence and updated annotation of Desulfovibrio alaskensis G20.</title>
        <authorList>
            <person name="Hauser L.J."/>
            <person name="Land M.L."/>
            <person name="Brown S.D."/>
            <person name="Larimer F."/>
            <person name="Keller K.L."/>
            <person name="Rapp-Giles B.J."/>
            <person name="Price M.N."/>
            <person name="Lin M."/>
            <person name="Bruce D.C."/>
            <person name="Detter J.C."/>
            <person name="Tapia R."/>
            <person name="Han C.S."/>
            <person name="Goodwin L.A."/>
            <person name="Cheng J.F."/>
            <person name="Pitluck S."/>
            <person name="Copeland A."/>
            <person name="Lucas S."/>
            <person name="Nolan M."/>
            <person name="Lapidus A.L."/>
            <person name="Palumbo A.V."/>
            <person name="Wall J.D."/>
        </authorList>
    </citation>
    <scope>NUCLEOTIDE SEQUENCE [LARGE SCALE GENOMIC DNA]</scope>
    <source>
        <strain evidence="19">ATCC BAA 1058 / DSM 17464 / G20</strain>
    </source>
</reference>
<dbReference type="RefSeq" id="WP_011367041.1">
    <property type="nucleotide sequence ID" value="NC_007519.1"/>
</dbReference>
<name>Q313U6_OLEA2</name>
<feature type="active site" description="Proton donor" evidence="14">
    <location>
        <position position="301"/>
    </location>
</feature>
<accession>Q313U6</accession>
<dbReference type="EMBL" id="CP000112">
    <property type="protein sequence ID" value="ABB37800.2"/>
    <property type="molecule type" value="Genomic_DNA"/>
</dbReference>
<dbReference type="GO" id="GO:0005992">
    <property type="term" value="P:trehalose biosynthetic process"/>
    <property type="evidence" value="ECO:0007669"/>
    <property type="project" value="UniProtKB-UniPathway"/>
</dbReference>
<evidence type="ECO:0000256" key="3">
    <source>
        <dbReference type="ARBA" id="ARBA00008061"/>
    </source>
</evidence>
<evidence type="ECO:0000256" key="8">
    <source>
        <dbReference type="ARBA" id="ARBA00023277"/>
    </source>
</evidence>
<organism evidence="18 19">
    <name type="scientific">Oleidesulfovibrio alaskensis (strain ATCC BAA-1058 / DSM 17464 / G20)</name>
    <name type="common">Desulfovibrio alaskensis</name>
    <dbReference type="NCBI Taxonomy" id="207559"/>
    <lineage>
        <taxon>Bacteria</taxon>
        <taxon>Pseudomonadati</taxon>
        <taxon>Thermodesulfobacteriota</taxon>
        <taxon>Desulfovibrionia</taxon>
        <taxon>Desulfovibrionales</taxon>
        <taxon>Desulfovibrionaceae</taxon>
        <taxon>Oleidesulfovibrio</taxon>
    </lineage>
</organism>
<protein>
    <recommendedName>
        <fullName evidence="5 13">Malto-oligosyltrehalose trehalohydrolase</fullName>
        <shortName evidence="13">MTHase</shortName>
        <ecNumber evidence="4 13">3.2.1.141</ecNumber>
    </recommendedName>
    <alternativeName>
        <fullName evidence="11 13">4-alpha-D-((1-&gt;4)-alpha-D-glucano)trehalose trehalohydrolase</fullName>
    </alternativeName>
    <alternativeName>
        <fullName evidence="10 13">Maltooligosyl trehalose trehalohydrolase</fullName>
    </alternativeName>
</protein>
<evidence type="ECO:0000256" key="11">
    <source>
        <dbReference type="ARBA" id="ARBA00033284"/>
    </source>
</evidence>
<dbReference type="GO" id="GO:0033942">
    <property type="term" value="F:4-alpha-D-(1-&gt;4)-alpha-D-glucanotrehalose trehalohydrolase activity"/>
    <property type="evidence" value="ECO:0007669"/>
    <property type="project" value="UniProtKB-EC"/>
</dbReference>
<comment type="pathway">
    <text evidence="2 13">Glycan biosynthesis; trehalose biosynthesis.</text>
</comment>
<evidence type="ECO:0000256" key="2">
    <source>
        <dbReference type="ARBA" id="ARBA00005199"/>
    </source>
</evidence>
<evidence type="ECO:0000256" key="10">
    <source>
        <dbReference type="ARBA" id="ARBA00032057"/>
    </source>
</evidence>
<feature type="domain" description="Glycosyl hydrolase family 13 catalytic" evidence="17">
    <location>
        <begin position="118"/>
        <end position="494"/>
    </location>
</feature>
<dbReference type="SUPFAM" id="SSF81296">
    <property type="entry name" value="E set domains"/>
    <property type="match status" value="1"/>
</dbReference>
<dbReference type="InterPro" id="IPR017853">
    <property type="entry name" value="GH"/>
</dbReference>
<dbReference type="Gene3D" id="2.60.40.10">
    <property type="entry name" value="Immunoglobulins"/>
    <property type="match status" value="1"/>
</dbReference>
<dbReference type="SUPFAM" id="SSF51445">
    <property type="entry name" value="(Trans)glycosidases"/>
    <property type="match status" value="1"/>
</dbReference>
<dbReference type="CAZy" id="CBM48">
    <property type="family name" value="Carbohydrate-Binding Module Family 48"/>
</dbReference>
<dbReference type="InterPro" id="IPR012768">
    <property type="entry name" value="Trehalose_TreZ"/>
</dbReference>
<dbReference type="InterPro" id="IPR014756">
    <property type="entry name" value="Ig_E-set"/>
</dbReference>
<dbReference type="PANTHER" id="PTHR43651">
    <property type="entry name" value="1,4-ALPHA-GLUCAN-BRANCHING ENZYME"/>
    <property type="match status" value="1"/>
</dbReference>
<evidence type="ECO:0000259" key="17">
    <source>
        <dbReference type="SMART" id="SM00642"/>
    </source>
</evidence>
<comment type="subcellular location">
    <subcellularLocation>
        <location evidence="1 14">Cytoplasm</location>
    </subcellularLocation>
</comment>
<dbReference type="Proteomes" id="UP000002710">
    <property type="component" value="Chromosome"/>
</dbReference>
<evidence type="ECO:0000256" key="1">
    <source>
        <dbReference type="ARBA" id="ARBA00004496"/>
    </source>
</evidence>
<dbReference type="STRING" id="207559.Dde_0999"/>
<dbReference type="SMART" id="SM00642">
    <property type="entry name" value="Aamy"/>
    <property type="match status" value="1"/>
</dbReference>